<keyword evidence="5" id="KW-0276">Fatty acid metabolism</keyword>
<dbReference type="PANTHER" id="PTHR11351">
    <property type="entry name" value="ACYL-COA DESATURASE"/>
    <property type="match status" value="1"/>
</dbReference>
<evidence type="ECO:0000256" key="7">
    <source>
        <dbReference type="ARBA" id="ARBA00023002"/>
    </source>
</evidence>
<organism evidence="13 14">
    <name type="scientific">Komarekiella delphini-convector SJRDD-AB1</name>
    <dbReference type="NCBI Taxonomy" id="2593771"/>
    <lineage>
        <taxon>Bacteria</taxon>
        <taxon>Bacillati</taxon>
        <taxon>Cyanobacteriota</taxon>
        <taxon>Cyanophyceae</taxon>
        <taxon>Nostocales</taxon>
        <taxon>Nostocaceae</taxon>
        <taxon>Komarekiella</taxon>
        <taxon>Komarekiella delphini-convector</taxon>
    </lineage>
</organism>
<evidence type="ECO:0000256" key="6">
    <source>
        <dbReference type="ARBA" id="ARBA00022989"/>
    </source>
</evidence>
<feature type="transmembrane region" description="Helical" evidence="11">
    <location>
        <begin position="179"/>
        <end position="202"/>
    </location>
</feature>
<dbReference type="InterPro" id="IPR015876">
    <property type="entry name" value="Acyl-CoA_DS"/>
</dbReference>
<dbReference type="Proteomes" id="UP001165986">
    <property type="component" value="Unassembled WGS sequence"/>
</dbReference>
<feature type="transmembrane region" description="Helical" evidence="11">
    <location>
        <begin position="28"/>
        <end position="51"/>
    </location>
</feature>
<evidence type="ECO:0000256" key="5">
    <source>
        <dbReference type="ARBA" id="ARBA00022832"/>
    </source>
</evidence>
<dbReference type="PRINTS" id="PR00075">
    <property type="entry name" value="FACDDSATRASE"/>
</dbReference>
<keyword evidence="14" id="KW-1185">Reference proteome</keyword>
<dbReference type="GO" id="GO:0016020">
    <property type="term" value="C:membrane"/>
    <property type="evidence" value="ECO:0007669"/>
    <property type="project" value="UniProtKB-SubCell"/>
</dbReference>
<name>A0AA40SZB7_9NOST</name>
<dbReference type="Pfam" id="PF00487">
    <property type="entry name" value="FA_desaturase"/>
    <property type="match status" value="1"/>
</dbReference>
<dbReference type="RefSeq" id="WP_191759254.1">
    <property type="nucleotide sequence ID" value="NZ_VJXY01000022.1"/>
</dbReference>
<dbReference type="EMBL" id="VJXY01000022">
    <property type="protein sequence ID" value="MBD6618038.1"/>
    <property type="molecule type" value="Genomic_DNA"/>
</dbReference>
<feature type="domain" description="Fatty acid desaturase" evidence="12">
    <location>
        <begin position="59"/>
        <end position="288"/>
    </location>
</feature>
<keyword evidence="4 11" id="KW-0812">Transmembrane</keyword>
<comment type="cofactor">
    <cofactor evidence="1">
        <name>Fe(2+)</name>
        <dbReference type="ChEBI" id="CHEBI:29033"/>
    </cofactor>
</comment>
<evidence type="ECO:0000256" key="11">
    <source>
        <dbReference type="SAM" id="Phobius"/>
    </source>
</evidence>
<evidence type="ECO:0000259" key="12">
    <source>
        <dbReference type="Pfam" id="PF00487"/>
    </source>
</evidence>
<dbReference type="AlphaFoldDB" id="A0AA40SZB7"/>
<comment type="similarity">
    <text evidence="3">Belongs to the fatty acid desaturase type 2 family.</text>
</comment>
<comment type="caution">
    <text evidence="13">The sequence shown here is derived from an EMBL/GenBank/DDBJ whole genome shotgun (WGS) entry which is preliminary data.</text>
</comment>
<evidence type="ECO:0000313" key="14">
    <source>
        <dbReference type="Proteomes" id="UP001165986"/>
    </source>
</evidence>
<protein>
    <submittedName>
        <fullName evidence="13">Acyl-CoA desaturase</fullName>
    </submittedName>
</protein>
<accession>A0AA40SZB7</accession>
<reference evidence="13" key="1">
    <citation type="submission" date="2019-07" db="EMBL/GenBank/DDBJ databases">
        <title>Toxilogical consequences of a new and cryptic species of cyanobacteria (Komarekiella delphini-convector) recovered from the epidermis of a bottlenose dolphin and 1500 ft. in the air.</title>
        <authorList>
            <person name="Brown A.O."/>
            <person name="Dvorak P."/>
            <person name="Villanueva C.D."/>
            <person name="Foss A.J."/>
            <person name="Garvey A.D."/>
            <person name="Gibson Q.A."/>
            <person name="Johansen J.R."/>
            <person name="Casamatta D.A."/>
        </authorList>
    </citation>
    <scope>NUCLEOTIDE SEQUENCE</scope>
    <source>
        <strain evidence="13">SJRDD-AB1</strain>
    </source>
</reference>
<dbReference type="PANTHER" id="PTHR11351:SF3">
    <property type="entry name" value="BLL4393 PROTEIN"/>
    <property type="match status" value="1"/>
</dbReference>
<evidence type="ECO:0000256" key="8">
    <source>
        <dbReference type="ARBA" id="ARBA00023004"/>
    </source>
</evidence>
<proteinExistence type="inferred from homology"/>
<evidence type="ECO:0000313" key="13">
    <source>
        <dbReference type="EMBL" id="MBD6618038.1"/>
    </source>
</evidence>
<sequence>MTTQTVKVWRKKSKTIENQSLQNLQRRFALGTVLVPTIGFVAAIALLWFTGISSVEIGLFLGMYIITVGATEVGFHRHFAHRSFEAKPAVRAILAILGSMAGQGPVIYWAATHRHHHQHSDLPEDPHSPYIHEGKQLGWWHGLWHSHIGWFFSSKMTNAVFFAKDLIQDPLIVKISQLYLVWIIIGLAIPAVLGGVITWTWMGALKGLLWGGFVRMFVGQHATWSIGSVAHIWGNRAFDTREHSRNNFLLTIPTLGGGWHNNHHAFPNSAIAGLEWWQIDPTGWAIQALEKLGLAWDVKRPTQRLINARKKNPSESSVDL</sequence>
<keyword evidence="10 11" id="KW-0472">Membrane</keyword>
<evidence type="ECO:0000256" key="3">
    <source>
        <dbReference type="ARBA" id="ARBA00008749"/>
    </source>
</evidence>
<evidence type="ECO:0000256" key="4">
    <source>
        <dbReference type="ARBA" id="ARBA00022692"/>
    </source>
</evidence>
<keyword evidence="8" id="KW-0408">Iron</keyword>
<keyword evidence="9" id="KW-0443">Lipid metabolism</keyword>
<evidence type="ECO:0000256" key="10">
    <source>
        <dbReference type="ARBA" id="ARBA00023136"/>
    </source>
</evidence>
<evidence type="ECO:0000256" key="1">
    <source>
        <dbReference type="ARBA" id="ARBA00001954"/>
    </source>
</evidence>
<keyword evidence="7" id="KW-0560">Oxidoreductase</keyword>
<keyword evidence="6 11" id="KW-1133">Transmembrane helix</keyword>
<feature type="transmembrane region" description="Helical" evidence="11">
    <location>
        <begin position="57"/>
        <end position="76"/>
    </location>
</feature>
<evidence type="ECO:0000256" key="2">
    <source>
        <dbReference type="ARBA" id="ARBA00004141"/>
    </source>
</evidence>
<dbReference type="GO" id="GO:0016717">
    <property type="term" value="F:oxidoreductase activity, acting on paired donors, with oxidation of a pair of donors resulting in the reduction of molecular oxygen to two molecules of water"/>
    <property type="evidence" value="ECO:0007669"/>
    <property type="project" value="InterPro"/>
</dbReference>
<dbReference type="InterPro" id="IPR005804">
    <property type="entry name" value="FA_desaturase_dom"/>
</dbReference>
<feature type="transmembrane region" description="Helical" evidence="11">
    <location>
        <begin position="88"/>
        <end position="111"/>
    </location>
</feature>
<dbReference type="GO" id="GO:0006631">
    <property type="term" value="P:fatty acid metabolic process"/>
    <property type="evidence" value="ECO:0007669"/>
    <property type="project" value="UniProtKB-KW"/>
</dbReference>
<dbReference type="CDD" id="cd03505">
    <property type="entry name" value="Delta9-FADS-like"/>
    <property type="match status" value="1"/>
</dbReference>
<gene>
    <name evidence="13" type="ORF">FNW02_19960</name>
</gene>
<comment type="subcellular location">
    <subcellularLocation>
        <location evidence="2">Membrane</location>
        <topology evidence="2">Multi-pass membrane protein</topology>
    </subcellularLocation>
</comment>
<evidence type="ECO:0000256" key="9">
    <source>
        <dbReference type="ARBA" id="ARBA00023098"/>
    </source>
</evidence>